<name>A0AAD4D619_9FUNG</name>
<dbReference type="InterPro" id="IPR018631">
    <property type="entry name" value="AAA-ATPase-like_dom"/>
</dbReference>
<keyword evidence="3" id="KW-1185">Reference proteome</keyword>
<dbReference type="PANTHER" id="PTHR34825:SF1">
    <property type="entry name" value="AAA-ATPASE-LIKE DOMAIN-CONTAINING PROTEIN"/>
    <property type="match status" value="1"/>
</dbReference>
<comment type="caution">
    <text evidence="2">The sequence shown here is derived from an EMBL/GenBank/DDBJ whole genome shotgun (WGS) entry which is preliminary data.</text>
</comment>
<organism evidence="2 3">
    <name type="scientific">Linnemannia exigua</name>
    <dbReference type="NCBI Taxonomy" id="604196"/>
    <lineage>
        <taxon>Eukaryota</taxon>
        <taxon>Fungi</taxon>
        <taxon>Fungi incertae sedis</taxon>
        <taxon>Mucoromycota</taxon>
        <taxon>Mortierellomycotina</taxon>
        <taxon>Mortierellomycetes</taxon>
        <taxon>Mortierellales</taxon>
        <taxon>Mortierellaceae</taxon>
        <taxon>Linnemannia</taxon>
    </lineage>
</organism>
<dbReference type="Proteomes" id="UP001194580">
    <property type="component" value="Unassembled WGS sequence"/>
</dbReference>
<dbReference type="AlphaFoldDB" id="A0AAD4D619"/>
<evidence type="ECO:0000313" key="2">
    <source>
        <dbReference type="EMBL" id="KAG0268690.1"/>
    </source>
</evidence>
<dbReference type="EMBL" id="JAAAIL010001499">
    <property type="protein sequence ID" value="KAG0268690.1"/>
    <property type="molecule type" value="Genomic_DNA"/>
</dbReference>
<feature type="domain" description="AAA-ATPase-like" evidence="1">
    <location>
        <begin position="21"/>
        <end position="243"/>
    </location>
</feature>
<evidence type="ECO:0000259" key="1">
    <source>
        <dbReference type="Pfam" id="PF09820"/>
    </source>
</evidence>
<protein>
    <recommendedName>
        <fullName evidence="1">AAA-ATPase-like domain-containing protein</fullName>
    </recommendedName>
</protein>
<gene>
    <name evidence="2" type="ORF">BGZ95_002345</name>
</gene>
<dbReference type="Pfam" id="PF09820">
    <property type="entry name" value="AAA-ATPase_like"/>
    <property type="match status" value="1"/>
</dbReference>
<reference evidence="2" key="1">
    <citation type="journal article" date="2020" name="Fungal Divers.">
        <title>Resolving the Mortierellaceae phylogeny through synthesis of multi-gene phylogenetics and phylogenomics.</title>
        <authorList>
            <person name="Vandepol N."/>
            <person name="Liber J."/>
            <person name="Desiro A."/>
            <person name="Na H."/>
            <person name="Kennedy M."/>
            <person name="Barry K."/>
            <person name="Grigoriev I.V."/>
            <person name="Miller A.N."/>
            <person name="O'Donnell K."/>
            <person name="Stajich J.E."/>
            <person name="Bonito G."/>
        </authorList>
    </citation>
    <scope>NUCLEOTIDE SEQUENCE</scope>
    <source>
        <strain evidence="2">NRRL 28262</strain>
    </source>
</reference>
<proteinExistence type="predicted"/>
<evidence type="ECO:0000313" key="3">
    <source>
        <dbReference type="Proteomes" id="UP001194580"/>
    </source>
</evidence>
<sequence length="636" mass="71356">MPQVFVLPQNHPNFFDWRTIAGTIFADKSSYIEDLEKGAPNYRYVFLRPRRFGKSAFLNMLCAYYDIHKANIFDDLFGPLYIGKKPTASKNTHLVLKFNLLSISVSGSVDEMKTSFNDYINDVLRQFLKKYSSELGYPEESTTINNFSASQSLRRTLSLVGTWGQSIFVGVDEYDAPANNSAFAGGNTGLGSYILDRVQLIESFFKDNFFAIPKEGCSTLSDYGAVISKYFLTGVTPAFRAGISPLTAAAIVSNKRSLHGICGFTESEVRAIVRLYLRMNDQDAEPLVHSMRKLYNGYYFAISGPDESGSAILPSISDVGEFSVNDLVELIVSKSVKSKIKAEFGYSELFSVGKDREITWSLLFYLGVLTLNPDGSLRVPNDIIKSEVLDRIAAFLHTQDKISTLMVPAIRNLQEGKAETFCELLEVFFSSRAVRSLSSANEDVLQGIVELLLDEPSNRIPELRLVVDESKKSGEGHFGFVDIFIPGQAIERDEISVVMELKNATLEGLSRGITGRIPKYEELENLRADLQKEKGSILLSRKYTYWSQEDNWWKTVTLESIMVAGANQLQRYMQTIARGKVRSYDTPGVLDNRIKIDHGLNELRGYVVMAIGGTRVLMHDVESIHTQYEYVRAVQL</sequence>
<accession>A0AAD4D619</accession>
<dbReference type="PANTHER" id="PTHR34825">
    <property type="entry name" value="CONSERVED PROTEIN, WITH A WEAK D-GALACTARATE DEHYDRATASE/ALTRONATE HYDROLASE DOMAIN"/>
    <property type="match status" value="1"/>
</dbReference>